<evidence type="ECO:0000313" key="3">
    <source>
        <dbReference type="Proteomes" id="UP000315439"/>
    </source>
</evidence>
<gene>
    <name evidence="2" type="ORF">FLL46_09125</name>
</gene>
<comment type="caution">
    <text evidence="2">The sequence shown here is derived from an EMBL/GenBank/DDBJ whole genome shotgun (WGS) entry which is preliminary data.</text>
</comment>
<evidence type="ECO:0000313" key="2">
    <source>
        <dbReference type="EMBL" id="TQV87967.1"/>
    </source>
</evidence>
<feature type="transmembrane region" description="Helical" evidence="1">
    <location>
        <begin position="39"/>
        <end position="58"/>
    </location>
</feature>
<name>A0A545UER6_9GAMM</name>
<evidence type="ECO:0000256" key="1">
    <source>
        <dbReference type="SAM" id="Phobius"/>
    </source>
</evidence>
<reference evidence="2 3" key="1">
    <citation type="submission" date="2019-07" db="EMBL/GenBank/DDBJ databases">
        <title>Draft genome for Aliikangiella sp. M105.</title>
        <authorList>
            <person name="Wang G."/>
        </authorList>
    </citation>
    <scope>NUCLEOTIDE SEQUENCE [LARGE SCALE GENOMIC DNA]</scope>
    <source>
        <strain evidence="2 3">M105</strain>
    </source>
</reference>
<accession>A0A545UER6</accession>
<dbReference type="RefSeq" id="WP_142893208.1">
    <property type="nucleotide sequence ID" value="NZ_ML660163.1"/>
</dbReference>
<organism evidence="2 3">
    <name type="scientific">Aliikangiella coralliicola</name>
    <dbReference type="NCBI Taxonomy" id="2592383"/>
    <lineage>
        <taxon>Bacteria</taxon>
        <taxon>Pseudomonadati</taxon>
        <taxon>Pseudomonadota</taxon>
        <taxon>Gammaproteobacteria</taxon>
        <taxon>Oceanospirillales</taxon>
        <taxon>Pleioneaceae</taxon>
        <taxon>Aliikangiella</taxon>
    </lineage>
</organism>
<sequence length="246" mass="28515">MKKFANEFLGLLFALLVLNVWYFSSLAVEQEVIPKNLEYLTKAAIGIMSAFIGAYFAFKLNRDKGEAELEKEHVTAINTALFTIAKQFFLLHTLKQNLDEFREDKSRFITCPAINYGTVEHIALDYKSLNFLIEKEPTFLLDLYVEEERFRSAINHANRRHDILVEQVHPKLQMEPDISLFSTPDALADVVGKHLAYSVFHTTNRLYHVADAAYSSTYSMQKKMFKLAKKHYPKRTFVKYSLKDDN</sequence>
<keyword evidence="1" id="KW-0812">Transmembrane</keyword>
<dbReference type="Proteomes" id="UP000315439">
    <property type="component" value="Unassembled WGS sequence"/>
</dbReference>
<dbReference type="EMBL" id="VIKS01000005">
    <property type="protein sequence ID" value="TQV87967.1"/>
    <property type="molecule type" value="Genomic_DNA"/>
</dbReference>
<keyword evidence="1" id="KW-0472">Membrane</keyword>
<dbReference type="AlphaFoldDB" id="A0A545UER6"/>
<dbReference type="OrthoDB" id="6402851at2"/>
<protein>
    <submittedName>
        <fullName evidence="2">Uncharacterized protein</fullName>
    </submittedName>
</protein>
<keyword evidence="3" id="KW-1185">Reference proteome</keyword>
<keyword evidence="1" id="KW-1133">Transmembrane helix</keyword>
<proteinExistence type="predicted"/>